<reference evidence="2 3" key="1">
    <citation type="submission" date="2024-08" db="EMBL/GenBank/DDBJ databases">
        <authorList>
            <person name="Cucini C."/>
            <person name="Frati F."/>
        </authorList>
    </citation>
    <scope>NUCLEOTIDE SEQUENCE [LARGE SCALE GENOMIC DNA]</scope>
</reference>
<feature type="transmembrane region" description="Helical" evidence="1">
    <location>
        <begin position="118"/>
        <end position="140"/>
    </location>
</feature>
<feature type="transmembrane region" description="Helical" evidence="1">
    <location>
        <begin position="85"/>
        <end position="103"/>
    </location>
</feature>
<keyword evidence="1" id="KW-0812">Transmembrane</keyword>
<evidence type="ECO:0000256" key="1">
    <source>
        <dbReference type="SAM" id="Phobius"/>
    </source>
</evidence>
<sequence length="444" mass="50531">MTADAGVPITLRHYKQTGQWMNYLMAAFHSTALKLNATYEPITIYSPPLSRIKLNGTWDPYVEYLINRKAHIGTVRGPQADPEKVIYYSIPSFFDAIVFISATPRDLGSADIFTGDTMSIAFIGGALFFATFSAFFIILAEQWVEKLFRKELHLSFNFREIAELLVSIFLDSLKTIFDQSLHQFGGRTLRFLRPSGNLFFMWLLSVMLISNMFKCNFVSNIVSPNPEYMPSTFEELIESNFKLKSIFLKVNGEASYIGLRNGINDVVLERAEDCPNFMDPKCCYQSILRWNAACVGHKLIMEDVAYIFLVDVNGNKLFKTTTDIQLSMAATNTVSKYFPEVLETLNFVLTMQMNCGLQKHYLDRRKRVVKAQGKGYAKRVDPSSEFYPIYSGVYIQDTTGEKLIKFLLLLLFVPAGISIMCFLAEKLSISYSTRSSVIELNYIT</sequence>
<keyword evidence="1" id="KW-0472">Membrane</keyword>
<accession>A0ABP1R6I1</accession>
<evidence type="ECO:0000313" key="2">
    <source>
        <dbReference type="EMBL" id="CAL8121264.1"/>
    </source>
</evidence>
<keyword evidence="3" id="KW-1185">Reference proteome</keyword>
<evidence type="ECO:0000313" key="3">
    <source>
        <dbReference type="Proteomes" id="UP001642540"/>
    </source>
</evidence>
<dbReference type="Proteomes" id="UP001642540">
    <property type="component" value="Unassembled WGS sequence"/>
</dbReference>
<name>A0ABP1R6I1_9HEXA</name>
<protein>
    <submittedName>
        <fullName evidence="2">Uncharacterized protein</fullName>
    </submittedName>
</protein>
<keyword evidence="1" id="KW-1133">Transmembrane helix</keyword>
<feature type="transmembrane region" description="Helical" evidence="1">
    <location>
        <begin position="403"/>
        <end position="424"/>
    </location>
</feature>
<comment type="caution">
    <text evidence="2">The sequence shown here is derived from an EMBL/GenBank/DDBJ whole genome shotgun (WGS) entry which is preliminary data.</text>
</comment>
<organism evidence="2 3">
    <name type="scientific">Orchesella dallaii</name>
    <dbReference type="NCBI Taxonomy" id="48710"/>
    <lineage>
        <taxon>Eukaryota</taxon>
        <taxon>Metazoa</taxon>
        <taxon>Ecdysozoa</taxon>
        <taxon>Arthropoda</taxon>
        <taxon>Hexapoda</taxon>
        <taxon>Collembola</taxon>
        <taxon>Entomobryomorpha</taxon>
        <taxon>Entomobryoidea</taxon>
        <taxon>Orchesellidae</taxon>
        <taxon>Orchesellinae</taxon>
        <taxon>Orchesella</taxon>
    </lineage>
</organism>
<gene>
    <name evidence="2" type="ORF">ODALV1_LOCUS19299</name>
</gene>
<dbReference type="EMBL" id="CAXLJM020000065">
    <property type="protein sequence ID" value="CAL8121264.1"/>
    <property type="molecule type" value="Genomic_DNA"/>
</dbReference>
<proteinExistence type="predicted"/>